<gene>
    <name evidence="2" type="ORF">HPBE_LOCUS1480</name>
</gene>
<reference evidence="2 3" key="1">
    <citation type="submission" date="2018-11" db="EMBL/GenBank/DDBJ databases">
        <authorList>
            <consortium name="Pathogen Informatics"/>
        </authorList>
    </citation>
    <scope>NUCLEOTIDE SEQUENCE [LARGE SCALE GENOMIC DNA]</scope>
</reference>
<name>A0A183F5N7_HELPZ</name>
<dbReference type="Gene3D" id="3.40.50.1240">
    <property type="entry name" value="Phosphoglycerate mutase-like"/>
    <property type="match status" value="1"/>
</dbReference>
<accession>A0A183F5N7</accession>
<dbReference type="AlphaFoldDB" id="A0A183F5N7"/>
<dbReference type="Pfam" id="PF00300">
    <property type="entry name" value="His_Phos_1"/>
    <property type="match status" value="1"/>
</dbReference>
<dbReference type="EMBL" id="UZAH01001629">
    <property type="protein sequence ID" value="VDO19862.1"/>
    <property type="molecule type" value="Genomic_DNA"/>
</dbReference>
<dbReference type="PANTHER" id="PTHR16469">
    <property type="entry name" value="UBIQUITIN-ASSOCIATED AND SH3 DOMAIN-CONTAINING BA-RELATED"/>
    <property type="match status" value="1"/>
</dbReference>
<accession>A0A3P7WQN6</accession>
<dbReference type="InterPro" id="IPR013078">
    <property type="entry name" value="His_Pase_superF_clade-1"/>
</dbReference>
<dbReference type="PANTHER" id="PTHR16469:SF27">
    <property type="entry name" value="UBIQUITIN-ASSOCIATED AND SH3 DOMAIN-CONTAINING BA-RELATED"/>
    <property type="match status" value="1"/>
</dbReference>
<evidence type="ECO:0000313" key="3">
    <source>
        <dbReference type="Proteomes" id="UP000050761"/>
    </source>
</evidence>
<dbReference type="InterPro" id="IPR051710">
    <property type="entry name" value="Phosphatase_SH3-domain"/>
</dbReference>
<dbReference type="InterPro" id="IPR029033">
    <property type="entry name" value="His_PPase_superfam"/>
</dbReference>
<protein>
    <submittedName>
        <fullName evidence="4">Phosphoglycerate mutase family protein</fullName>
    </submittedName>
</protein>
<feature type="binding site" evidence="1">
    <location>
        <begin position="12"/>
        <end position="21"/>
    </location>
    <ligand>
        <name>substrate</name>
    </ligand>
</feature>
<dbReference type="SUPFAM" id="SSF53254">
    <property type="entry name" value="Phosphoglycerate mutase-like"/>
    <property type="match status" value="1"/>
</dbReference>
<evidence type="ECO:0000313" key="4">
    <source>
        <dbReference type="WBParaSite" id="HPBE_0000147901-mRNA-1"/>
    </source>
</evidence>
<dbReference type="SMART" id="SM00855">
    <property type="entry name" value="PGAM"/>
    <property type="match status" value="1"/>
</dbReference>
<organism evidence="3 4">
    <name type="scientific">Heligmosomoides polygyrus</name>
    <name type="common">Parasitic roundworm</name>
    <dbReference type="NCBI Taxonomy" id="6339"/>
    <lineage>
        <taxon>Eukaryota</taxon>
        <taxon>Metazoa</taxon>
        <taxon>Ecdysozoa</taxon>
        <taxon>Nematoda</taxon>
        <taxon>Chromadorea</taxon>
        <taxon>Rhabditida</taxon>
        <taxon>Rhabditina</taxon>
        <taxon>Rhabditomorpha</taxon>
        <taxon>Strongyloidea</taxon>
        <taxon>Heligmosomidae</taxon>
        <taxon>Heligmosomoides</taxon>
    </lineage>
</organism>
<dbReference type="OrthoDB" id="414418at2759"/>
<proteinExistence type="predicted"/>
<dbReference type="CDD" id="cd07067">
    <property type="entry name" value="HP_PGM_like"/>
    <property type="match status" value="1"/>
</dbReference>
<feature type="binding site" evidence="1">
    <location>
        <position position="66"/>
    </location>
    <ligand>
        <name>substrate</name>
    </ligand>
</feature>
<dbReference type="WBParaSite" id="HPBE_0000147901-mRNA-1">
    <property type="protein sequence ID" value="HPBE_0000147901-mRNA-1"/>
    <property type="gene ID" value="HPBE_0000147901"/>
</dbReference>
<evidence type="ECO:0000313" key="2">
    <source>
        <dbReference type="EMBL" id="VDO19862.1"/>
    </source>
</evidence>
<reference evidence="4" key="2">
    <citation type="submission" date="2019-09" db="UniProtKB">
        <authorList>
            <consortium name="WormBaseParasite"/>
        </authorList>
    </citation>
    <scope>IDENTIFICATION</scope>
</reference>
<keyword evidence="3" id="KW-1185">Reference proteome</keyword>
<sequence>MKTPSRTLWFVRHGERVDNINKTWKKTAERWDDPPLSSRGHQQAREVGAALANESIDYVICSPFTRCVETATEILGQWKAPPHVWIEPGFSESLNVCMTPPGRPTMERIREINPYVDDSYTPVYTSLPPEYGGDAGCIPRVANALRSILTRFPTGKSLKLFKGLSPASSLPCQK</sequence>
<dbReference type="GO" id="GO:0016791">
    <property type="term" value="F:phosphatase activity"/>
    <property type="evidence" value="ECO:0007669"/>
    <property type="project" value="UniProtKB-ARBA"/>
</dbReference>
<evidence type="ECO:0000256" key="1">
    <source>
        <dbReference type="PIRSR" id="PIRSR613078-2"/>
    </source>
</evidence>
<dbReference type="Proteomes" id="UP000050761">
    <property type="component" value="Unassembled WGS sequence"/>
</dbReference>